<reference evidence="1" key="1">
    <citation type="submission" date="2021-01" db="EMBL/GenBank/DDBJ databases">
        <authorList>
            <consortium name="Genoscope - CEA"/>
            <person name="William W."/>
        </authorList>
    </citation>
    <scope>NUCLEOTIDE SEQUENCE</scope>
</reference>
<keyword evidence="2" id="KW-1185">Reference proteome</keyword>
<protein>
    <submittedName>
        <fullName evidence="1">Uncharacterized protein</fullName>
    </submittedName>
</protein>
<name>A0A8S1PSN6_PARPR</name>
<sequence>MDSISTCLFLLNGKSDKESECTKDELNDSIDLYIDSKISEMERRVVKYLHEKGIQTKTDPELKQQQYWNQRRIESNKQLEQFWSQPKLSLNSSVNRLLSGRESSFSKYFHKSGSSLQTFLTS</sequence>
<comment type="caution">
    <text evidence="1">The sequence shown here is derived from an EMBL/GenBank/DDBJ whole genome shotgun (WGS) entry which is preliminary data.</text>
</comment>
<evidence type="ECO:0000313" key="2">
    <source>
        <dbReference type="Proteomes" id="UP000688137"/>
    </source>
</evidence>
<accession>A0A8S1PSN6</accession>
<proteinExistence type="predicted"/>
<evidence type="ECO:0000313" key="1">
    <source>
        <dbReference type="EMBL" id="CAD8105683.1"/>
    </source>
</evidence>
<dbReference type="Proteomes" id="UP000688137">
    <property type="component" value="Unassembled WGS sequence"/>
</dbReference>
<dbReference type="AlphaFoldDB" id="A0A8S1PSN6"/>
<dbReference type="OMA" id="QFWSQPK"/>
<gene>
    <name evidence="1" type="ORF">PPRIM_AZ9-3.1.T1280057</name>
</gene>
<dbReference type="EMBL" id="CAJJDM010000131">
    <property type="protein sequence ID" value="CAD8105683.1"/>
    <property type="molecule type" value="Genomic_DNA"/>
</dbReference>
<organism evidence="1 2">
    <name type="scientific">Paramecium primaurelia</name>
    <dbReference type="NCBI Taxonomy" id="5886"/>
    <lineage>
        <taxon>Eukaryota</taxon>
        <taxon>Sar</taxon>
        <taxon>Alveolata</taxon>
        <taxon>Ciliophora</taxon>
        <taxon>Intramacronucleata</taxon>
        <taxon>Oligohymenophorea</taxon>
        <taxon>Peniculida</taxon>
        <taxon>Parameciidae</taxon>
        <taxon>Paramecium</taxon>
    </lineage>
</organism>